<protein>
    <recommendedName>
        <fullName evidence="3">Right handed beta helix domain-containing protein</fullName>
    </recommendedName>
</protein>
<comment type="caution">
    <text evidence="1">The sequence shown here is derived from an EMBL/GenBank/DDBJ whole genome shotgun (WGS) entry which is preliminary data.</text>
</comment>
<dbReference type="PROSITE" id="PS51257">
    <property type="entry name" value="PROKAR_LIPOPROTEIN"/>
    <property type="match status" value="1"/>
</dbReference>
<dbReference type="RefSeq" id="WP_354618200.1">
    <property type="nucleotide sequence ID" value="NZ_JBEWYP010000003.1"/>
</dbReference>
<reference evidence="1 2" key="1">
    <citation type="submission" date="2024-07" db="EMBL/GenBank/DDBJ databases">
        <title>The genome sequence of type strain Sediminicola luteus GDMCC 1.2596T.</title>
        <authorList>
            <person name="Liu Y."/>
        </authorList>
    </citation>
    <scope>NUCLEOTIDE SEQUENCE [LARGE SCALE GENOMIC DNA]</scope>
    <source>
        <strain evidence="1 2">GDMCC 1.2596</strain>
    </source>
</reference>
<evidence type="ECO:0000313" key="1">
    <source>
        <dbReference type="EMBL" id="MET7029384.1"/>
    </source>
</evidence>
<dbReference type="EMBL" id="JBEWYP010000003">
    <property type="protein sequence ID" value="MET7029384.1"/>
    <property type="molecule type" value="Genomic_DNA"/>
</dbReference>
<dbReference type="Proteomes" id="UP001549773">
    <property type="component" value="Unassembled WGS sequence"/>
</dbReference>
<dbReference type="InterPro" id="IPR011050">
    <property type="entry name" value="Pectin_lyase_fold/virulence"/>
</dbReference>
<accession>A0ABV2TYK9</accession>
<proteinExistence type="predicted"/>
<keyword evidence="2" id="KW-1185">Reference proteome</keyword>
<gene>
    <name evidence="1" type="ORF">ABXZ32_08250</name>
</gene>
<evidence type="ECO:0008006" key="3">
    <source>
        <dbReference type="Google" id="ProtNLM"/>
    </source>
</evidence>
<sequence>MFKTHGIRLVVLLVLLPILWSSCRKDFEYSPSMGNLEFSKDTVYLDTIFSKISSSTYSLKVYNRSKKDLLIPNIELKGGSSSSYRLNVDGVAGGTFMDVPILAKDSLYIFIENTLDITETAQNEYLSTDAIVFDSGVNLQQVELVTLIKDAVFLYPEKFKNGPKASFSLPVENGSNSQIEGFFLPEEQLDFTSQKPYVIYGYATVGPDKTLLMEAGTRVFFHKNSGLIIGEGATLKINGALSENDTLLENEVILEGDRLEPTFADVPGQWGSLWLTSKSKDVEINYLTIRNATTGLLVEGNDSANTPTLSIKNSKIYNSSKSNLWARTGTINGENLVLGNAGNSSLKCELGGSYTFTHCTIGNFFSSGFRLGPALQISNYQILNTGEISTKDLKKASFENCIITGSTTNELSLKSETSSEFNIYFNHSLITSSPNTVDQGNPNFDFDNNSIYRNIILNQNSDFKDTSKNVFKIGSNSAGIGKGDINRALMVPLDILGFDRTNEPDLGAYQYIKEN</sequence>
<name>A0ABV2TYK9_9FLAO</name>
<dbReference type="SUPFAM" id="SSF51126">
    <property type="entry name" value="Pectin lyase-like"/>
    <property type="match status" value="1"/>
</dbReference>
<evidence type="ECO:0000313" key="2">
    <source>
        <dbReference type="Proteomes" id="UP001549773"/>
    </source>
</evidence>
<organism evidence="1 2">
    <name type="scientific">Sediminicola luteus</name>
    <dbReference type="NCBI Taxonomy" id="319238"/>
    <lineage>
        <taxon>Bacteria</taxon>
        <taxon>Pseudomonadati</taxon>
        <taxon>Bacteroidota</taxon>
        <taxon>Flavobacteriia</taxon>
        <taxon>Flavobacteriales</taxon>
        <taxon>Flavobacteriaceae</taxon>
        <taxon>Sediminicola</taxon>
    </lineage>
</organism>